<dbReference type="AlphaFoldDB" id="A0A0D0IUF8"/>
<reference evidence="5 6" key="1">
    <citation type="submission" date="2015-01" db="EMBL/GenBank/DDBJ databases">
        <title>Comparative genomics of non-oral Prevotella species.</title>
        <authorList>
            <person name="Accetto T."/>
            <person name="Nograsek B."/>
            <person name="Avgustin G."/>
        </authorList>
    </citation>
    <scope>NUCLEOTIDE SEQUENCE [LARGE SCALE GENOMIC DNA]</scope>
    <source>
        <strain evidence="5 6">P5-119</strain>
    </source>
</reference>
<evidence type="ECO:0000256" key="1">
    <source>
        <dbReference type="ARBA" id="ARBA00022529"/>
    </source>
</evidence>
<dbReference type="RefSeq" id="WP_042519866.1">
    <property type="nucleotide sequence ID" value="NZ_JXQI01000007.1"/>
</dbReference>
<accession>A0A0D0IUF8</accession>
<dbReference type="Gene3D" id="1.10.530.40">
    <property type="match status" value="1"/>
</dbReference>
<dbReference type="GO" id="GO:0009253">
    <property type="term" value="P:peptidoglycan catabolic process"/>
    <property type="evidence" value="ECO:0007669"/>
    <property type="project" value="InterPro"/>
</dbReference>
<keyword evidence="1 3" id="KW-0929">Antimicrobial</keyword>
<dbReference type="GO" id="GO:0031640">
    <property type="term" value="P:killing of cells of another organism"/>
    <property type="evidence" value="ECO:0007669"/>
    <property type="project" value="UniProtKB-KW"/>
</dbReference>
<dbReference type="OrthoDB" id="982474at2"/>
<dbReference type="STRING" id="1602171.ST44_10195"/>
<dbReference type="GO" id="GO:0042742">
    <property type="term" value="P:defense response to bacterium"/>
    <property type="evidence" value="ECO:0007669"/>
    <property type="project" value="UniProtKB-KW"/>
</dbReference>
<gene>
    <name evidence="5" type="ORF">ST44_10195</name>
</gene>
<dbReference type="GO" id="GO:0003796">
    <property type="term" value="F:lysozyme activity"/>
    <property type="evidence" value="ECO:0007669"/>
    <property type="project" value="UniProtKB-EC"/>
</dbReference>
<dbReference type="SUPFAM" id="SSF53955">
    <property type="entry name" value="Lysozyme-like"/>
    <property type="match status" value="1"/>
</dbReference>
<dbReference type="EMBL" id="JXQK01000075">
    <property type="protein sequence ID" value="KIP60869.1"/>
    <property type="molecule type" value="Genomic_DNA"/>
</dbReference>
<evidence type="ECO:0000256" key="4">
    <source>
        <dbReference type="SAM" id="SignalP"/>
    </source>
</evidence>
<dbReference type="EC" id="3.2.1.17" evidence="3"/>
<feature type="chain" id="PRO_5002224708" description="Lysozyme" evidence="4">
    <location>
        <begin position="22"/>
        <end position="179"/>
    </location>
</feature>
<dbReference type="Proteomes" id="UP000032046">
    <property type="component" value="Unassembled WGS sequence"/>
</dbReference>
<dbReference type="InterPro" id="IPR002196">
    <property type="entry name" value="Glyco_hydro_24"/>
</dbReference>
<keyword evidence="3" id="KW-0378">Hydrolase</keyword>
<dbReference type="InterPro" id="IPR023347">
    <property type="entry name" value="Lysozyme_dom_sf"/>
</dbReference>
<keyword evidence="4" id="KW-0732">Signal</keyword>
<evidence type="ECO:0000256" key="2">
    <source>
        <dbReference type="ARBA" id="ARBA00022638"/>
    </source>
</evidence>
<name>A0A0D0IUF8_9BACT</name>
<comment type="similarity">
    <text evidence="3">Belongs to the glycosyl hydrolase 24 family.</text>
</comment>
<evidence type="ECO:0000313" key="5">
    <source>
        <dbReference type="EMBL" id="KIP60869.1"/>
    </source>
</evidence>
<proteinExistence type="inferred from homology"/>
<dbReference type="InterPro" id="IPR023346">
    <property type="entry name" value="Lysozyme-like_dom_sf"/>
</dbReference>
<keyword evidence="6" id="KW-1185">Reference proteome</keyword>
<evidence type="ECO:0000256" key="3">
    <source>
        <dbReference type="RuleBase" id="RU003788"/>
    </source>
</evidence>
<comment type="caution">
    <text evidence="5">The sequence shown here is derived from an EMBL/GenBank/DDBJ whole genome shotgun (WGS) entry which is preliminary data.</text>
</comment>
<evidence type="ECO:0000313" key="6">
    <source>
        <dbReference type="Proteomes" id="UP000032046"/>
    </source>
</evidence>
<keyword evidence="3" id="KW-0326">Glycosidase</keyword>
<sequence length="179" mass="20780">MMKVRTIILFNLIAMCLNANAQAREPSETKQLETMNSIYDLPPFERAVCCIKYYEGIHRKKDYPYVGYGHKLRPGETYSSNMSLKEADALLRRDLQSLCAMFNKYDKDSLLLAALAYNVGPGKILGCKGKWPKSKLLKKIEAGIRDFKEDYVRFCHWKGKKIPSIERRRYAELALLYIR</sequence>
<protein>
    <recommendedName>
        <fullName evidence="3">Lysozyme</fullName>
        <ecNumber evidence="3">3.2.1.17</ecNumber>
    </recommendedName>
</protein>
<dbReference type="Pfam" id="PF00959">
    <property type="entry name" value="Phage_lysozyme"/>
    <property type="match status" value="1"/>
</dbReference>
<keyword evidence="2 3" id="KW-0081">Bacteriolytic enzyme</keyword>
<dbReference type="GO" id="GO:0016998">
    <property type="term" value="P:cell wall macromolecule catabolic process"/>
    <property type="evidence" value="ECO:0007669"/>
    <property type="project" value="InterPro"/>
</dbReference>
<organism evidence="5 6">
    <name type="scientific">Prevotella pectinovora</name>
    <dbReference type="NCBI Taxonomy" id="1602169"/>
    <lineage>
        <taxon>Bacteria</taxon>
        <taxon>Pseudomonadati</taxon>
        <taxon>Bacteroidota</taxon>
        <taxon>Bacteroidia</taxon>
        <taxon>Bacteroidales</taxon>
        <taxon>Prevotellaceae</taxon>
        <taxon>Prevotella</taxon>
    </lineage>
</organism>
<feature type="signal peptide" evidence="4">
    <location>
        <begin position="1"/>
        <end position="21"/>
    </location>
</feature>
<comment type="catalytic activity">
    <reaction evidence="3">
        <text>Hydrolysis of (1-&gt;4)-beta-linkages between N-acetylmuramic acid and N-acetyl-D-glucosamine residues in a peptidoglycan and between N-acetyl-D-glucosamine residues in chitodextrins.</text>
        <dbReference type="EC" id="3.2.1.17"/>
    </reaction>
</comment>